<evidence type="ECO:0000313" key="7">
    <source>
        <dbReference type="EMBL" id="SEM09179.1"/>
    </source>
</evidence>
<dbReference type="Pfam" id="PF02527">
    <property type="entry name" value="GidB"/>
    <property type="match status" value="1"/>
</dbReference>
<evidence type="ECO:0000256" key="3">
    <source>
        <dbReference type="ARBA" id="ARBA00022603"/>
    </source>
</evidence>
<dbReference type="NCBIfam" id="TIGR00138">
    <property type="entry name" value="rsmG_gidB"/>
    <property type="match status" value="1"/>
</dbReference>
<comment type="similarity">
    <text evidence="6">Belongs to the methyltransferase superfamily. RNA methyltransferase RsmG family.</text>
</comment>
<dbReference type="Proteomes" id="UP000198744">
    <property type="component" value="Unassembled WGS sequence"/>
</dbReference>
<keyword evidence="4 6" id="KW-0808">Transferase</keyword>
<evidence type="ECO:0000256" key="5">
    <source>
        <dbReference type="ARBA" id="ARBA00022691"/>
    </source>
</evidence>
<dbReference type="AlphaFoldDB" id="A0A1H7VJW6"/>
<dbReference type="EC" id="2.1.1.-" evidence="6"/>
<evidence type="ECO:0000313" key="8">
    <source>
        <dbReference type="Proteomes" id="UP000198744"/>
    </source>
</evidence>
<protein>
    <recommendedName>
        <fullName evidence="6">Ribosomal RNA small subunit methyltransferase G</fullName>
        <ecNumber evidence="6">2.1.1.-</ecNumber>
    </recommendedName>
    <alternativeName>
        <fullName evidence="6">16S rRNA 7-methylguanosine methyltransferase</fullName>
        <shortName evidence="6">16S rRNA m7G methyltransferase</shortName>
    </alternativeName>
</protein>
<comment type="function">
    <text evidence="6">Specifically methylates the N7 position of a guanine in 16S rRNA.</text>
</comment>
<sequence length="216" mass="24321">MRLLRESAAGFGVFLSEEQLNSFRFYYRELNFWNARFNLVASTESAADVFVKHFLDSLTLVPYLPAPDGHLIDIGTGGGFPGIPLKISLPGLKVTLLEASRKKVSFLKSLCRILKLEEMSILQERLEDLLKDEFYRNRFEMVVSRAALKLPEYLQAGKELVSPSGRIFAMKGAGYREELADVSEALADWDLCLADVHTLALPETGDFRAILVFKKL</sequence>
<dbReference type="GO" id="GO:0005829">
    <property type="term" value="C:cytosol"/>
    <property type="evidence" value="ECO:0007669"/>
    <property type="project" value="TreeGrafter"/>
</dbReference>
<dbReference type="SUPFAM" id="SSF53335">
    <property type="entry name" value="S-adenosyl-L-methionine-dependent methyltransferases"/>
    <property type="match status" value="1"/>
</dbReference>
<dbReference type="PIRSF" id="PIRSF003078">
    <property type="entry name" value="GidB"/>
    <property type="match status" value="1"/>
</dbReference>
<gene>
    <name evidence="6" type="primary">rsmG</name>
    <name evidence="7" type="ORF">SAMN04489760_1049</name>
</gene>
<comment type="subcellular location">
    <subcellularLocation>
        <location evidence="6">Cytoplasm</location>
    </subcellularLocation>
</comment>
<feature type="binding site" evidence="6">
    <location>
        <position position="75"/>
    </location>
    <ligand>
        <name>S-adenosyl-L-methionine</name>
        <dbReference type="ChEBI" id="CHEBI:59789"/>
    </ligand>
</feature>
<keyword evidence="2 6" id="KW-0698">rRNA processing</keyword>
<dbReference type="STRING" id="43775.SAMN04489760_1049"/>
<evidence type="ECO:0000256" key="2">
    <source>
        <dbReference type="ARBA" id="ARBA00022552"/>
    </source>
</evidence>
<feature type="binding site" evidence="6">
    <location>
        <position position="145"/>
    </location>
    <ligand>
        <name>S-adenosyl-L-methionine</name>
        <dbReference type="ChEBI" id="CHEBI:59789"/>
    </ligand>
</feature>
<accession>A0A1H7VJW6</accession>
<dbReference type="InterPro" id="IPR029063">
    <property type="entry name" value="SAM-dependent_MTases_sf"/>
</dbReference>
<feature type="binding site" evidence="6">
    <location>
        <begin position="98"/>
        <end position="100"/>
    </location>
    <ligand>
        <name>S-adenosyl-L-methionine</name>
        <dbReference type="ChEBI" id="CHEBI:59789"/>
    </ligand>
</feature>
<keyword evidence="3 6" id="KW-0489">Methyltransferase</keyword>
<feature type="binding site" evidence="6">
    <location>
        <position position="80"/>
    </location>
    <ligand>
        <name>S-adenosyl-L-methionine</name>
        <dbReference type="ChEBI" id="CHEBI:59789"/>
    </ligand>
</feature>
<evidence type="ECO:0000256" key="6">
    <source>
        <dbReference type="HAMAP-Rule" id="MF_00074"/>
    </source>
</evidence>
<dbReference type="HAMAP" id="MF_00074">
    <property type="entry name" value="16SrRNA_methyltr_G"/>
    <property type="match status" value="1"/>
</dbReference>
<dbReference type="Gene3D" id="3.40.50.150">
    <property type="entry name" value="Vaccinia Virus protein VP39"/>
    <property type="match status" value="1"/>
</dbReference>
<organism evidence="7 8">
    <name type="scientific">Syntrophus gentianae</name>
    <dbReference type="NCBI Taxonomy" id="43775"/>
    <lineage>
        <taxon>Bacteria</taxon>
        <taxon>Pseudomonadati</taxon>
        <taxon>Thermodesulfobacteriota</taxon>
        <taxon>Syntrophia</taxon>
        <taxon>Syntrophales</taxon>
        <taxon>Syntrophaceae</taxon>
        <taxon>Syntrophus</taxon>
    </lineage>
</organism>
<dbReference type="CDD" id="cd02440">
    <property type="entry name" value="AdoMet_MTases"/>
    <property type="match status" value="1"/>
</dbReference>
<evidence type="ECO:0000256" key="1">
    <source>
        <dbReference type="ARBA" id="ARBA00022490"/>
    </source>
</evidence>
<evidence type="ECO:0000256" key="4">
    <source>
        <dbReference type="ARBA" id="ARBA00022679"/>
    </source>
</evidence>
<dbReference type="PANTHER" id="PTHR31760:SF0">
    <property type="entry name" value="S-ADENOSYL-L-METHIONINE-DEPENDENT METHYLTRANSFERASES SUPERFAMILY PROTEIN"/>
    <property type="match status" value="1"/>
</dbReference>
<dbReference type="PANTHER" id="PTHR31760">
    <property type="entry name" value="S-ADENOSYL-L-METHIONINE-DEPENDENT METHYLTRANSFERASES SUPERFAMILY PROTEIN"/>
    <property type="match status" value="1"/>
</dbReference>
<keyword evidence="1 6" id="KW-0963">Cytoplasm</keyword>
<dbReference type="InterPro" id="IPR003682">
    <property type="entry name" value="rRNA_ssu_MeTfrase_G"/>
</dbReference>
<proteinExistence type="inferred from homology"/>
<feature type="binding site" evidence="6">
    <location>
        <begin position="126"/>
        <end position="127"/>
    </location>
    <ligand>
        <name>S-adenosyl-L-methionine</name>
        <dbReference type="ChEBI" id="CHEBI:59789"/>
    </ligand>
</feature>
<reference evidence="7 8" key="1">
    <citation type="submission" date="2016-10" db="EMBL/GenBank/DDBJ databases">
        <authorList>
            <person name="de Groot N.N."/>
        </authorList>
    </citation>
    <scope>NUCLEOTIDE SEQUENCE [LARGE SCALE GENOMIC DNA]</scope>
    <source>
        <strain evidence="7 8">DSM 8423</strain>
    </source>
</reference>
<keyword evidence="8" id="KW-1185">Reference proteome</keyword>
<name>A0A1H7VJW6_9BACT</name>
<dbReference type="EMBL" id="FOBS01000004">
    <property type="protein sequence ID" value="SEM09179.1"/>
    <property type="molecule type" value="Genomic_DNA"/>
</dbReference>
<keyword evidence="5 6" id="KW-0949">S-adenosyl-L-methionine</keyword>
<dbReference type="GO" id="GO:0070043">
    <property type="term" value="F:rRNA (guanine-N7-)-methyltransferase activity"/>
    <property type="evidence" value="ECO:0007669"/>
    <property type="project" value="UniProtKB-UniRule"/>
</dbReference>